<evidence type="ECO:0000313" key="3">
    <source>
        <dbReference type="Proteomes" id="UP001652445"/>
    </source>
</evidence>
<evidence type="ECO:0008006" key="4">
    <source>
        <dbReference type="Google" id="ProtNLM"/>
    </source>
</evidence>
<dbReference type="EMBL" id="JAOQIO010000006">
    <property type="protein sequence ID" value="MCU6790842.1"/>
    <property type="molecule type" value="Genomic_DNA"/>
</dbReference>
<proteinExistence type="predicted"/>
<dbReference type="RefSeq" id="WP_262682366.1">
    <property type="nucleotide sequence ID" value="NZ_JAOQIO010000006.1"/>
</dbReference>
<reference evidence="2 3" key="1">
    <citation type="submission" date="2022-09" db="EMBL/GenBank/DDBJ databases">
        <authorList>
            <person name="Han X.L."/>
            <person name="Wang Q."/>
            <person name="Lu T."/>
        </authorList>
    </citation>
    <scope>NUCLEOTIDE SEQUENCE [LARGE SCALE GENOMIC DNA]</scope>
    <source>
        <strain evidence="2 3">WQ 127069</strain>
    </source>
</reference>
<organism evidence="2 3">
    <name type="scientific">Paenibacillus baimaensis</name>
    <dbReference type="NCBI Taxonomy" id="2982185"/>
    <lineage>
        <taxon>Bacteria</taxon>
        <taxon>Bacillati</taxon>
        <taxon>Bacillota</taxon>
        <taxon>Bacilli</taxon>
        <taxon>Bacillales</taxon>
        <taxon>Paenibacillaceae</taxon>
        <taxon>Paenibacillus</taxon>
    </lineage>
</organism>
<protein>
    <recommendedName>
        <fullName evidence="4">DUF58 domain-containing protein</fullName>
    </recommendedName>
</protein>
<comment type="caution">
    <text evidence="2">The sequence shown here is derived from an EMBL/GenBank/DDBJ whole genome shotgun (WGS) entry which is preliminary data.</text>
</comment>
<keyword evidence="1" id="KW-0472">Membrane</keyword>
<evidence type="ECO:0000313" key="2">
    <source>
        <dbReference type="EMBL" id="MCU6790842.1"/>
    </source>
</evidence>
<accession>A0ABT2UAB0</accession>
<keyword evidence="1" id="KW-1133">Transmembrane helix</keyword>
<evidence type="ECO:0000256" key="1">
    <source>
        <dbReference type="SAM" id="Phobius"/>
    </source>
</evidence>
<dbReference type="Proteomes" id="UP001652445">
    <property type="component" value="Unassembled WGS sequence"/>
</dbReference>
<name>A0ABT2UAB0_9BACL</name>
<feature type="transmembrane region" description="Helical" evidence="1">
    <location>
        <begin position="31"/>
        <end position="49"/>
    </location>
</feature>
<feature type="transmembrane region" description="Helical" evidence="1">
    <location>
        <begin position="7"/>
        <end position="25"/>
    </location>
</feature>
<sequence length="193" mass="21609">MSKKQKWSLVGSILLFVALLGLALLFESELFIYAASAIPILIVMVLPDIRQHQYIQRNKIKNGIQVYKIANEEDPLLVISFQPGFVRWHCRKLYIDLNELHAEPIDVLPATENAASIPVLSFDLSAHPRRTGWFGIDLAQLSQRTVNLSYTTQEVNRFIIQMKDLEAIALLMMASATPLVASKSSSKSNSLSA</sequence>
<gene>
    <name evidence="2" type="ORF">OB236_01760</name>
</gene>
<keyword evidence="3" id="KW-1185">Reference proteome</keyword>
<keyword evidence="1" id="KW-0812">Transmembrane</keyword>